<feature type="compositionally biased region" description="Acidic residues" evidence="9">
    <location>
        <begin position="162"/>
        <end position="180"/>
    </location>
</feature>
<dbReference type="GO" id="GO:0030688">
    <property type="term" value="C:preribosome, small subunit precursor"/>
    <property type="evidence" value="ECO:0007669"/>
    <property type="project" value="TreeGrafter"/>
</dbReference>
<dbReference type="EMBL" id="KZ992516">
    <property type="protein sequence ID" value="RKP09402.1"/>
    <property type="molecule type" value="Genomic_DNA"/>
</dbReference>
<dbReference type="InterPro" id="IPR014881">
    <property type="entry name" value="NOB1_Zn-bd"/>
</dbReference>
<dbReference type="Pfam" id="PF08772">
    <property type="entry name" value="Zn_ribbon_NOB1"/>
    <property type="match status" value="1"/>
</dbReference>
<dbReference type="GO" id="GO:0004521">
    <property type="term" value="F:RNA endonuclease activity"/>
    <property type="evidence" value="ECO:0007669"/>
    <property type="project" value="UniProtKB-UniRule"/>
</dbReference>
<feature type="domain" description="Nin one binding (NOB1) Zn-ribbon-like" evidence="10">
    <location>
        <begin position="237"/>
        <end position="308"/>
    </location>
</feature>
<keyword evidence="2" id="KW-0540">Nuclease</keyword>
<dbReference type="PANTHER" id="PTHR12814">
    <property type="entry name" value="RNA-BINDING PROTEIN NOB1"/>
    <property type="match status" value="1"/>
</dbReference>
<gene>
    <name evidence="12" type="ORF">THASP1DRAFT_14322</name>
</gene>
<evidence type="ECO:0000256" key="5">
    <source>
        <dbReference type="ARBA" id="ARBA00022833"/>
    </source>
</evidence>
<dbReference type="Proteomes" id="UP000271241">
    <property type="component" value="Unassembled WGS sequence"/>
</dbReference>
<evidence type="ECO:0000256" key="3">
    <source>
        <dbReference type="ARBA" id="ARBA00022723"/>
    </source>
</evidence>
<name>A0A4P9XTT5_9FUNG</name>
<keyword evidence="6 7" id="KW-0539">Nucleus</keyword>
<dbReference type="InterPro" id="IPR039907">
    <property type="entry name" value="NOB1"/>
</dbReference>
<dbReference type="InterPro" id="IPR033411">
    <property type="entry name" value="Ribonuclease_PIN"/>
</dbReference>
<dbReference type="GO" id="GO:0046872">
    <property type="term" value="F:metal ion binding"/>
    <property type="evidence" value="ECO:0007669"/>
    <property type="project" value="UniProtKB-UniRule"/>
</dbReference>
<keyword evidence="13" id="KW-1185">Reference proteome</keyword>
<keyword evidence="4" id="KW-0378">Hydrolase</keyword>
<organism evidence="12 13">
    <name type="scientific">Thamnocephalis sphaerospora</name>
    <dbReference type="NCBI Taxonomy" id="78915"/>
    <lineage>
        <taxon>Eukaryota</taxon>
        <taxon>Fungi</taxon>
        <taxon>Fungi incertae sedis</taxon>
        <taxon>Zoopagomycota</taxon>
        <taxon>Zoopagomycotina</taxon>
        <taxon>Zoopagomycetes</taxon>
        <taxon>Zoopagales</taxon>
        <taxon>Sigmoideomycetaceae</taxon>
        <taxon>Thamnocephalis</taxon>
    </lineage>
</organism>
<dbReference type="InterPro" id="IPR036283">
    <property type="entry name" value="NOB1_Zf-like_sf"/>
</dbReference>
<feature type="binding site" evidence="8">
    <location>
        <position position="250"/>
    </location>
    <ligand>
        <name>Zn(2+)</name>
        <dbReference type="ChEBI" id="CHEBI:29105"/>
    </ligand>
</feature>
<comment type="subcellular location">
    <subcellularLocation>
        <location evidence="7">Nucleus</location>
        <location evidence="7">Nucleolus</location>
    </subcellularLocation>
</comment>
<dbReference type="Pfam" id="PF17146">
    <property type="entry name" value="PIN_6"/>
    <property type="match status" value="1"/>
</dbReference>
<dbReference type="FunFam" id="3.40.50.1010:FF:000020">
    <property type="entry name" value="20S-pre-rRNA D-site endonuclease NOB1"/>
    <property type="match status" value="1"/>
</dbReference>
<feature type="binding site" evidence="8">
    <location>
        <position position="262"/>
    </location>
    <ligand>
        <name>Zn(2+)</name>
        <dbReference type="ChEBI" id="CHEBI:29105"/>
    </ligand>
</feature>
<evidence type="ECO:0000313" key="13">
    <source>
        <dbReference type="Proteomes" id="UP000271241"/>
    </source>
</evidence>
<dbReference type="GO" id="GO:0005730">
    <property type="term" value="C:nucleolus"/>
    <property type="evidence" value="ECO:0007669"/>
    <property type="project" value="UniProtKB-SubCell"/>
</dbReference>
<evidence type="ECO:0000256" key="6">
    <source>
        <dbReference type="ARBA" id="ARBA00023242"/>
    </source>
</evidence>
<dbReference type="AlphaFoldDB" id="A0A4P9XTT5"/>
<feature type="binding site" evidence="8">
    <location>
        <position position="265"/>
    </location>
    <ligand>
        <name>Zn(2+)</name>
        <dbReference type="ChEBI" id="CHEBI:29105"/>
    </ligand>
</feature>
<feature type="binding site" evidence="8">
    <location>
        <position position="247"/>
    </location>
    <ligand>
        <name>Zn(2+)</name>
        <dbReference type="ChEBI" id="CHEBI:29105"/>
    </ligand>
</feature>
<dbReference type="CDD" id="cd09876">
    <property type="entry name" value="PIN_Nob1-like"/>
    <property type="match status" value="1"/>
</dbReference>
<evidence type="ECO:0000256" key="9">
    <source>
        <dbReference type="SAM" id="MobiDB-lite"/>
    </source>
</evidence>
<evidence type="ECO:0000256" key="2">
    <source>
        <dbReference type="ARBA" id="ARBA00022722"/>
    </source>
</evidence>
<dbReference type="Gene3D" id="6.20.210.10">
    <property type="entry name" value="Nin one binding (NOB1), Zn-ribbon-like"/>
    <property type="match status" value="1"/>
</dbReference>
<dbReference type="GO" id="GO:0005737">
    <property type="term" value="C:cytoplasm"/>
    <property type="evidence" value="ECO:0007669"/>
    <property type="project" value="UniProtKB-ARBA"/>
</dbReference>
<feature type="region of interest" description="Disordered" evidence="9">
    <location>
        <begin position="350"/>
        <end position="382"/>
    </location>
</feature>
<protein>
    <recommendedName>
        <fullName evidence="7">20S-pre-rRNA D-site endonuclease NOB1</fullName>
    </recommendedName>
</protein>
<dbReference type="OrthoDB" id="446759at2759"/>
<evidence type="ECO:0000259" key="11">
    <source>
        <dbReference type="Pfam" id="PF17146"/>
    </source>
</evidence>
<evidence type="ECO:0000259" key="10">
    <source>
        <dbReference type="Pfam" id="PF08772"/>
    </source>
</evidence>
<evidence type="ECO:0000256" key="8">
    <source>
        <dbReference type="PIRSR" id="PIRSR037125-1"/>
    </source>
</evidence>
<keyword evidence="3 7" id="KW-0479">Metal-binding</keyword>
<comment type="function">
    <text evidence="7">Required for the synthesis of 40S ribosome subunits. Has a role in processing 20S pre-rRNA into the mature 18S rRNA, where it is required for cleavage at the 3' end of the mature 18S rRNA (D-site). Accompanies the 20S pre-rRNA from the nucleus to the cytoplasm.</text>
</comment>
<dbReference type="GO" id="GO:0016787">
    <property type="term" value="F:hydrolase activity"/>
    <property type="evidence" value="ECO:0007669"/>
    <property type="project" value="UniProtKB-KW"/>
</dbReference>
<keyword evidence="5 7" id="KW-0862">Zinc</keyword>
<feature type="region of interest" description="Disordered" evidence="9">
    <location>
        <begin position="141"/>
        <end position="182"/>
    </location>
</feature>
<dbReference type="SUPFAM" id="SSF144206">
    <property type="entry name" value="NOB1 zinc finger-like"/>
    <property type="match status" value="1"/>
</dbReference>
<dbReference type="STRING" id="78915.A0A4P9XTT5"/>
<sequence length="382" mass="42524">MATCSRAEYLVVDTGPLLKGASLTSLATKLFTVPEVVAEVRDQKSRAILDTLELTVRTPSEEAMQAIIRFSKLTGDFASLSLPDLRVLALAYMLEKERNGVAHLKVRPDKVASTAKGKAPVLYVGGRPVAEQTLSSAIANEEERAAEAESEVTATTAVAKEGEEEEEEEELSDSDDDDWITPENVNAHKMRDYGYEADSRSLENKQVDVACLTTDFAMQNVLLQMGLNLISVDGVLIKRVKTWVLRCHACFKITTDMERQFCPTCGNNTLTRVSASTDENGNLCVFLKRNFQHNVRGTRYSIPKYKGGKHGNDMILREDERAYQVAVHRNRRKAKQDVFDPDYIPALMQGDSGRMAKNSMPTIGYGRRNPNASRRGGRSKRR</sequence>
<dbReference type="GO" id="GO:0030490">
    <property type="term" value="P:maturation of SSU-rRNA"/>
    <property type="evidence" value="ECO:0007669"/>
    <property type="project" value="TreeGrafter"/>
</dbReference>
<evidence type="ECO:0000256" key="1">
    <source>
        <dbReference type="ARBA" id="ARBA00005858"/>
    </source>
</evidence>
<evidence type="ECO:0000256" key="4">
    <source>
        <dbReference type="ARBA" id="ARBA00022801"/>
    </source>
</evidence>
<dbReference type="Gene3D" id="3.40.50.1010">
    <property type="entry name" value="5'-nuclease"/>
    <property type="match status" value="1"/>
</dbReference>
<evidence type="ECO:0000256" key="7">
    <source>
        <dbReference type="PIRNR" id="PIRNR037125"/>
    </source>
</evidence>
<accession>A0A4P9XTT5</accession>
<comment type="similarity">
    <text evidence="1 7">Belongs to the NOB1 family.</text>
</comment>
<feature type="domain" description="Ribonuclease PIN" evidence="11">
    <location>
        <begin position="10"/>
        <end position="94"/>
    </location>
</feature>
<reference evidence="13" key="1">
    <citation type="journal article" date="2018" name="Nat. Microbiol.">
        <title>Leveraging single-cell genomics to expand the fungal tree of life.</title>
        <authorList>
            <person name="Ahrendt S.R."/>
            <person name="Quandt C.A."/>
            <person name="Ciobanu D."/>
            <person name="Clum A."/>
            <person name="Salamov A."/>
            <person name="Andreopoulos B."/>
            <person name="Cheng J.F."/>
            <person name="Woyke T."/>
            <person name="Pelin A."/>
            <person name="Henrissat B."/>
            <person name="Reynolds N.K."/>
            <person name="Benny G.L."/>
            <person name="Smith M.E."/>
            <person name="James T.Y."/>
            <person name="Grigoriev I.V."/>
        </authorList>
    </citation>
    <scope>NUCLEOTIDE SEQUENCE [LARGE SCALE GENOMIC DNA]</scope>
    <source>
        <strain evidence="13">RSA 1356</strain>
    </source>
</reference>
<evidence type="ECO:0000313" key="12">
    <source>
        <dbReference type="EMBL" id="RKP09402.1"/>
    </source>
</evidence>
<dbReference type="PANTHER" id="PTHR12814:SF2">
    <property type="entry name" value="RNA-BINDING PROTEIN NOB1"/>
    <property type="match status" value="1"/>
</dbReference>
<dbReference type="InterPro" id="IPR017117">
    <property type="entry name" value="Nob1_euk"/>
</dbReference>
<dbReference type="PIRSF" id="PIRSF037125">
    <property type="entry name" value="D-site_20S_pre-rRNA_nuclease"/>
    <property type="match status" value="1"/>
</dbReference>
<proteinExistence type="inferred from homology"/>